<reference evidence="8 9" key="1">
    <citation type="submission" date="2016-02" db="EMBL/GenBank/DDBJ databases">
        <title>Genome analysis of coral dinoflagellate symbionts highlights evolutionary adaptations to a symbiotic lifestyle.</title>
        <authorList>
            <person name="Aranda M."/>
            <person name="Li Y."/>
            <person name="Liew Y.J."/>
            <person name="Baumgarten S."/>
            <person name="Simakov O."/>
            <person name="Wilson M."/>
            <person name="Piel J."/>
            <person name="Ashoor H."/>
            <person name="Bougouffa S."/>
            <person name="Bajic V.B."/>
            <person name="Ryu T."/>
            <person name="Ravasi T."/>
            <person name="Bayer T."/>
            <person name="Micklem G."/>
            <person name="Kim H."/>
            <person name="Bhak J."/>
            <person name="Lajeunesse T.C."/>
            <person name="Voolstra C.R."/>
        </authorList>
    </citation>
    <scope>NUCLEOTIDE SEQUENCE [LARGE SCALE GENOMIC DNA]</scope>
    <source>
        <strain evidence="8 9">CCMP2467</strain>
    </source>
</reference>
<proteinExistence type="inferred from homology"/>
<accession>A0A1Q9DPG4</accession>
<evidence type="ECO:0000256" key="3">
    <source>
        <dbReference type="ARBA" id="ARBA00022692"/>
    </source>
</evidence>
<dbReference type="GO" id="GO:0016020">
    <property type="term" value="C:membrane"/>
    <property type="evidence" value="ECO:0007669"/>
    <property type="project" value="UniProtKB-SubCell"/>
</dbReference>
<dbReference type="Proteomes" id="UP000186817">
    <property type="component" value="Unassembled WGS sequence"/>
</dbReference>
<evidence type="ECO:0000313" key="9">
    <source>
        <dbReference type="Proteomes" id="UP000186817"/>
    </source>
</evidence>
<evidence type="ECO:0000256" key="6">
    <source>
        <dbReference type="PIRSR" id="PIRSR604254-1"/>
    </source>
</evidence>
<evidence type="ECO:0000256" key="7">
    <source>
        <dbReference type="SAM" id="Phobius"/>
    </source>
</evidence>
<dbReference type="AlphaFoldDB" id="A0A1Q9DPG4"/>
<feature type="transmembrane region" description="Helical" evidence="7">
    <location>
        <begin position="161"/>
        <end position="179"/>
    </location>
</feature>
<feature type="transmembrane region" description="Helical" evidence="7">
    <location>
        <begin position="296"/>
        <end position="314"/>
    </location>
</feature>
<feature type="binding site" evidence="6">
    <location>
        <position position="366"/>
    </location>
    <ligand>
        <name>Zn(2+)</name>
        <dbReference type="ChEBI" id="CHEBI:29105"/>
    </ligand>
</feature>
<keyword evidence="3 7" id="KW-0812">Transmembrane</keyword>
<dbReference type="OrthoDB" id="529367at2759"/>
<keyword evidence="6" id="KW-0862">Zinc</keyword>
<dbReference type="OMA" id="IGNACDY"/>
<feature type="binding site" evidence="6">
    <location>
        <position position="362"/>
    </location>
    <ligand>
        <name>Zn(2+)</name>
        <dbReference type="ChEBI" id="CHEBI:29105"/>
    </ligand>
</feature>
<protein>
    <submittedName>
        <fullName evidence="8">Adiponectin receptor protein 2</fullName>
    </submittedName>
</protein>
<evidence type="ECO:0000256" key="2">
    <source>
        <dbReference type="ARBA" id="ARBA00007018"/>
    </source>
</evidence>
<feature type="transmembrane region" description="Helical" evidence="7">
    <location>
        <begin position="199"/>
        <end position="222"/>
    </location>
</feature>
<evidence type="ECO:0000256" key="4">
    <source>
        <dbReference type="ARBA" id="ARBA00022989"/>
    </source>
</evidence>
<keyword evidence="5 7" id="KW-0472">Membrane</keyword>
<feature type="transmembrane region" description="Helical" evidence="7">
    <location>
        <begin position="266"/>
        <end position="284"/>
    </location>
</feature>
<keyword evidence="8" id="KW-0675">Receptor</keyword>
<gene>
    <name evidence="8" type="primary">Adipor2</name>
    <name evidence="8" type="ORF">AK812_SmicGene20671</name>
</gene>
<dbReference type="Pfam" id="PF03006">
    <property type="entry name" value="HlyIII"/>
    <property type="match status" value="1"/>
</dbReference>
<comment type="similarity">
    <text evidence="2">Belongs to the ADIPOR family.</text>
</comment>
<feature type="transmembrane region" description="Helical" evidence="7">
    <location>
        <begin position="364"/>
        <end position="388"/>
    </location>
</feature>
<dbReference type="InterPro" id="IPR004254">
    <property type="entry name" value="AdipoR/HlyIII-related"/>
</dbReference>
<evidence type="ECO:0000313" key="8">
    <source>
        <dbReference type="EMBL" id="OLP97054.1"/>
    </source>
</evidence>
<keyword evidence="9" id="KW-1185">Reference proteome</keyword>
<feature type="transmembrane region" description="Helical" evidence="7">
    <location>
        <begin position="326"/>
        <end position="343"/>
    </location>
</feature>
<keyword evidence="4 7" id="KW-1133">Transmembrane helix</keyword>
<sequence length="394" mass="44772">MCGSAREKMHKLREDDTVRFQERRERQRLFKDHKTEAGKFIEEFDGRWKDRQQALYNRWDSEVAQRVEQLRSFRLATCCRRAMARRKKSEDLALSSSFRNCNSPPGSNCDRCGKVVEKASEARWLGTVDEVPAYQRRPFILKFYRLEVPRLRHFWRLHNEFGNMWTHIVALVLTAWRFLAWIRSDLPGDAELSPARSTYAVGVVGFFVASLVTFAVSVTYHWRHCSNECEARCWLCLDISCCGLLLLGGFLSGVPMGFHCYPELQLRYVMQSVLVALAAVGAFASETAATRGDWSTPVLIIGGLSALIPALHWLLLCRPGREAAGAWLLLVIFCGSLASAVYSRSIPERYRPGHFDMVGNSHQLWHVFIYGAIAAYSEALVTVFSLTASPAFCL</sequence>
<evidence type="ECO:0000256" key="5">
    <source>
        <dbReference type="ARBA" id="ARBA00023136"/>
    </source>
</evidence>
<evidence type="ECO:0000256" key="1">
    <source>
        <dbReference type="ARBA" id="ARBA00004141"/>
    </source>
</evidence>
<organism evidence="8 9">
    <name type="scientific">Symbiodinium microadriaticum</name>
    <name type="common">Dinoflagellate</name>
    <name type="synonym">Zooxanthella microadriatica</name>
    <dbReference type="NCBI Taxonomy" id="2951"/>
    <lineage>
        <taxon>Eukaryota</taxon>
        <taxon>Sar</taxon>
        <taxon>Alveolata</taxon>
        <taxon>Dinophyceae</taxon>
        <taxon>Suessiales</taxon>
        <taxon>Symbiodiniaceae</taxon>
        <taxon>Symbiodinium</taxon>
    </lineage>
</organism>
<name>A0A1Q9DPG4_SYMMI</name>
<dbReference type="GO" id="GO:0038023">
    <property type="term" value="F:signaling receptor activity"/>
    <property type="evidence" value="ECO:0007669"/>
    <property type="project" value="TreeGrafter"/>
</dbReference>
<dbReference type="GO" id="GO:0046872">
    <property type="term" value="F:metal ion binding"/>
    <property type="evidence" value="ECO:0007669"/>
    <property type="project" value="UniProtKB-KW"/>
</dbReference>
<dbReference type="PANTHER" id="PTHR20855:SF52">
    <property type="entry name" value="ADIPONECTIN RECEPTOR PROTEIN"/>
    <property type="match status" value="1"/>
</dbReference>
<comment type="caution">
    <text evidence="8">The sequence shown here is derived from an EMBL/GenBank/DDBJ whole genome shotgun (WGS) entry which is preliminary data.</text>
</comment>
<comment type="subcellular location">
    <subcellularLocation>
        <location evidence="1">Membrane</location>
        <topology evidence="1">Multi-pass membrane protein</topology>
    </subcellularLocation>
</comment>
<dbReference type="EMBL" id="LSRX01000447">
    <property type="protein sequence ID" value="OLP97054.1"/>
    <property type="molecule type" value="Genomic_DNA"/>
</dbReference>
<dbReference type="PANTHER" id="PTHR20855">
    <property type="entry name" value="ADIPOR/PROGESTIN RECEPTOR-RELATED"/>
    <property type="match status" value="1"/>
</dbReference>
<keyword evidence="6" id="KW-0479">Metal-binding</keyword>
<feature type="transmembrane region" description="Helical" evidence="7">
    <location>
        <begin position="234"/>
        <end position="254"/>
    </location>
</feature>
<feature type="binding site" evidence="6">
    <location>
        <position position="221"/>
    </location>
    <ligand>
        <name>Zn(2+)</name>
        <dbReference type="ChEBI" id="CHEBI:29105"/>
    </ligand>
</feature>